<organism evidence="9">
    <name type="scientific">Roseihalotalea indica</name>
    <dbReference type="NCBI Taxonomy" id="2867963"/>
    <lineage>
        <taxon>Bacteria</taxon>
        <taxon>Pseudomonadati</taxon>
        <taxon>Bacteroidota</taxon>
        <taxon>Cytophagia</taxon>
        <taxon>Cytophagales</taxon>
        <taxon>Catalimonadaceae</taxon>
        <taxon>Roseihalotalea</taxon>
    </lineage>
</organism>
<evidence type="ECO:0000256" key="7">
    <source>
        <dbReference type="SAM" id="Phobius"/>
    </source>
</evidence>
<accession>A0AA49GKI8</accession>
<dbReference type="InterPro" id="IPR006694">
    <property type="entry name" value="Fatty_acid_hydroxylase"/>
</dbReference>
<keyword evidence="2 7" id="KW-0812">Transmembrane</keyword>
<feature type="domain" description="Fatty acid hydroxylase" evidence="8">
    <location>
        <begin position="98"/>
        <end position="232"/>
    </location>
</feature>
<evidence type="ECO:0000256" key="6">
    <source>
        <dbReference type="ARBA" id="ARBA00023136"/>
    </source>
</evidence>
<evidence type="ECO:0000256" key="5">
    <source>
        <dbReference type="ARBA" id="ARBA00023098"/>
    </source>
</evidence>
<proteinExistence type="predicted"/>
<name>A0AA49GKI8_9BACT</name>
<feature type="transmembrane region" description="Helical" evidence="7">
    <location>
        <begin position="14"/>
        <end position="37"/>
    </location>
</feature>
<dbReference type="Pfam" id="PF04116">
    <property type="entry name" value="FA_hydroxylase"/>
    <property type="match status" value="1"/>
</dbReference>
<feature type="transmembrane region" description="Helical" evidence="7">
    <location>
        <begin position="88"/>
        <end position="109"/>
    </location>
</feature>
<dbReference type="AlphaFoldDB" id="A0AA49GKI8"/>
<dbReference type="EMBL" id="CP120682">
    <property type="protein sequence ID" value="WKN35788.1"/>
    <property type="molecule type" value="Genomic_DNA"/>
</dbReference>
<evidence type="ECO:0000259" key="8">
    <source>
        <dbReference type="Pfam" id="PF04116"/>
    </source>
</evidence>
<gene>
    <name evidence="9" type="ORF">K4G66_25810</name>
</gene>
<keyword evidence="3 7" id="KW-1133">Transmembrane helix</keyword>
<evidence type="ECO:0000313" key="9">
    <source>
        <dbReference type="EMBL" id="WKN35788.1"/>
    </source>
</evidence>
<dbReference type="GO" id="GO:0050479">
    <property type="term" value="F:glyceryl-ether monooxygenase activity"/>
    <property type="evidence" value="ECO:0007669"/>
    <property type="project" value="TreeGrafter"/>
</dbReference>
<dbReference type="PANTHER" id="PTHR21624">
    <property type="entry name" value="STEROL DESATURASE-RELATED PROTEIN"/>
    <property type="match status" value="1"/>
</dbReference>
<dbReference type="GO" id="GO:0008610">
    <property type="term" value="P:lipid biosynthetic process"/>
    <property type="evidence" value="ECO:0007669"/>
    <property type="project" value="InterPro"/>
</dbReference>
<comment type="subcellular location">
    <subcellularLocation>
        <location evidence="1">Endomembrane system</location>
        <topology evidence="1">Multi-pass membrane protein</topology>
    </subcellularLocation>
</comment>
<reference evidence="9" key="1">
    <citation type="journal article" date="2023" name="Comput. Struct. Biotechnol. J.">
        <title>Discovery of a novel marine Bacteroidetes with a rich repertoire of carbohydrate-active enzymes.</title>
        <authorList>
            <person name="Chen B."/>
            <person name="Liu G."/>
            <person name="Chen Q."/>
            <person name="Wang H."/>
            <person name="Liu L."/>
            <person name="Tang K."/>
        </authorList>
    </citation>
    <scope>NUCLEOTIDE SEQUENCE</scope>
    <source>
        <strain evidence="9">TK19036</strain>
    </source>
</reference>
<dbReference type="GO" id="GO:0016020">
    <property type="term" value="C:membrane"/>
    <property type="evidence" value="ECO:0007669"/>
    <property type="project" value="GOC"/>
</dbReference>
<evidence type="ECO:0000256" key="3">
    <source>
        <dbReference type="ARBA" id="ARBA00022989"/>
    </source>
</evidence>
<feature type="transmembrane region" description="Helical" evidence="7">
    <location>
        <begin position="49"/>
        <end position="76"/>
    </location>
</feature>
<sequence>METFIQFWETIPSVYRAGILVGGITIFWTIESAVPLFRFKYHKAKHAGINFFLTFTTVIINLLFASLLLFVSHWVVENQFGVIQWVAWPVWVEIIAGLMLLDLIGSYFIHWLEHQIKVLWQFHLIHHSDTFVDTTTANRHHPGESVFRAVFTTLGVLVVGAPIWLVFLYQSLSVVLSQFNHANIHLPDRIDRIISKVLVTPNMHHVHHHHVQPLTDTNYGNIFSLWDRIFGTFAYVEDPKTLTYGIDTYPDAKEHSHIGKLLKMPFQKYRQSAIAKQSELQES</sequence>
<evidence type="ECO:0000256" key="4">
    <source>
        <dbReference type="ARBA" id="ARBA00023002"/>
    </source>
</evidence>
<reference evidence="9" key="2">
    <citation type="journal article" date="2024" name="Antonie Van Leeuwenhoek">
        <title>Roseihalotalea indica gen. nov., sp. nov., a halophilic Bacteroidetes from mesopelagic Southwest Indian Ocean with higher carbohydrate metabolic potential.</title>
        <authorList>
            <person name="Chen B."/>
            <person name="Zhang M."/>
            <person name="Lin D."/>
            <person name="Ye J."/>
            <person name="Tang K."/>
        </authorList>
    </citation>
    <scope>NUCLEOTIDE SEQUENCE</scope>
    <source>
        <strain evidence="9">TK19036</strain>
    </source>
</reference>
<dbReference type="PANTHER" id="PTHR21624:SF1">
    <property type="entry name" value="ALKYLGLYCEROL MONOOXYGENASE"/>
    <property type="match status" value="1"/>
</dbReference>
<dbReference type="InterPro" id="IPR051689">
    <property type="entry name" value="Sterol_desaturase/TMEM195"/>
</dbReference>
<keyword evidence="6 7" id="KW-0472">Membrane</keyword>
<dbReference type="GO" id="GO:0006643">
    <property type="term" value="P:membrane lipid metabolic process"/>
    <property type="evidence" value="ECO:0007669"/>
    <property type="project" value="TreeGrafter"/>
</dbReference>
<protein>
    <submittedName>
        <fullName evidence="9">Sterol desaturase family protein</fullName>
    </submittedName>
</protein>
<feature type="transmembrane region" description="Helical" evidence="7">
    <location>
        <begin position="149"/>
        <end position="169"/>
    </location>
</feature>
<dbReference type="GO" id="GO:0005506">
    <property type="term" value="F:iron ion binding"/>
    <property type="evidence" value="ECO:0007669"/>
    <property type="project" value="InterPro"/>
</dbReference>
<keyword evidence="4" id="KW-0560">Oxidoreductase</keyword>
<keyword evidence="5" id="KW-0443">Lipid metabolism</keyword>
<dbReference type="GO" id="GO:0012505">
    <property type="term" value="C:endomembrane system"/>
    <property type="evidence" value="ECO:0007669"/>
    <property type="project" value="UniProtKB-SubCell"/>
</dbReference>
<evidence type="ECO:0000256" key="1">
    <source>
        <dbReference type="ARBA" id="ARBA00004127"/>
    </source>
</evidence>
<evidence type="ECO:0000256" key="2">
    <source>
        <dbReference type="ARBA" id="ARBA00022692"/>
    </source>
</evidence>